<dbReference type="EC" id="2.6.1.2" evidence="8"/>
<dbReference type="PANTHER" id="PTHR11751">
    <property type="entry name" value="ALANINE AMINOTRANSFERASE"/>
    <property type="match status" value="1"/>
</dbReference>
<organism evidence="11 12">
    <name type="scientific">Nezara viridula</name>
    <name type="common">Southern green stink bug</name>
    <name type="synonym">Cimex viridulus</name>
    <dbReference type="NCBI Taxonomy" id="85310"/>
    <lineage>
        <taxon>Eukaryota</taxon>
        <taxon>Metazoa</taxon>
        <taxon>Ecdysozoa</taxon>
        <taxon>Arthropoda</taxon>
        <taxon>Hexapoda</taxon>
        <taxon>Insecta</taxon>
        <taxon>Pterygota</taxon>
        <taxon>Neoptera</taxon>
        <taxon>Paraneoptera</taxon>
        <taxon>Hemiptera</taxon>
        <taxon>Heteroptera</taxon>
        <taxon>Panheteroptera</taxon>
        <taxon>Pentatomomorpha</taxon>
        <taxon>Pentatomoidea</taxon>
        <taxon>Pentatomidae</taxon>
        <taxon>Pentatominae</taxon>
        <taxon>Nezara</taxon>
    </lineage>
</organism>
<dbReference type="InterPro" id="IPR015424">
    <property type="entry name" value="PyrdxlP-dep_Trfase"/>
</dbReference>
<evidence type="ECO:0000256" key="2">
    <source>
        <dbReference type="ARBA" id="ARBA00011738"/>
    </source>
</evidence>
<dbReference type="EMBL" id="OV725080">
    <property type="protein sequence ID" value="CAH1398734.1"/>
    <property type="molecule type" value="Genomic_DNA"/>
</dbReference>
<keyword evidence="3" id="KW-0032">Aminotransferase</keyword>
<protein>
    <recommendedName>
        <fullName evidence="8">alanine transaminase</fullName>
        <ecNumber evidence="8">2.6.1.2</ecNumber>
    </recommendedName>
</protein>
<dbReference type="Proteomes" id="UP001152798">
    <property type="component" value="Chromosome 4"/>
</dbReference>
<evidence type="ECO:0000256" key="5">
    <source>
        <dbReference type="ARBA" id="ARBA00022898"/>
    </source>
</evidence>
<reference evidence="11" key="1">
    <citation type="submission" date="2022-01" db="EMBL/GenBank/DDBJ databases">
        <authorList>
            <person name="King R."/>
        </authorList>
    </citation>
    <scope>NUCLEOTIDE SEQUENCE</scope>
</reference>
<accession>A0A9P0HBC8</accession>
<dbReference type="PANTHER" id="PTHR11751:SF29">
    <property type="entry name" value="ALANINE TRANSAMINASE"/>
    <property type="match status" value="1"/>
</dbReference>
<keyword evidence="12" id="KW-1185">Reference proteome</keyword>
<dbReference type="Gene3D" id="1.10.287.1970">
    <property type="match status" value="1"/>
</dbReference>
<dbReference type="SUPFAM" id="SSF53383">
    <property type="entry name" value="PLP-dependent transferases"/>
    <property type="match status" value="1"/>
</dbReference>
<gene>
    <name evidence="11" type="ORF">NEZAVI_LOCUS8328</name>
</gene>
<comment type="cofactor">
    <cofactor evidence="1">
        <name>pyridoxal 5'-phosphate</name>
        <dbReference type="ChEBI" id="CHEBI:597326"/>
    </cofactor>
</comment>
<proteinExistence type="inferred from homology"/>
<dbReference type="AlphaFoldDB" id="A0A9P0HBC8"/>
<evidence type="ECO:0000313" key="11">
    <source>
        <dbReference type="EMBL" id="CAH1398734.1"/>
    </source>
</evidence>
<evidence type="ECO:0000256" key="6">
    <source>
        <dbReference type="ARBA" id="ARBA00025708"/>
    </source>
</evidence>
<dbReference type="GO" id="GO:0004021">
    <property type="term" value="F:L-alanine:2-oxoglutarate aminotransferase activity"/>
    <property type="evidence" value="ECO:0007669"/>
    <property type="project" value="UniProtKB-EC"/>
</dbReference>
<feature type="domain" description="Aminotransferase class I/classII large" evidence="10">
    <location>
        <begin position="42"/>
        <end position="208"/>
    </location>
</feature>
<comment type="pathway">
    <text evidence="6">Amino-acid degradation; L-alanine degradation via transaminase pathway; pyruvate from L-alanine: step 1/1.</text>
</comment>
<comment type="subunit">
    <text evidence="2">Homodimer.</text>
</comment>
<evidence type="ECO:0000313" key="12">
    <source>
        <dbReference type="Proteomes" id="UP001152798"/>
    </source>
</evidence>
<keyword evidence="4" id="KW-0808">Transferase</keyword>
<comment type="similarity">
    <text evidence="7">Belongs to the class-I pyridoxal-phosphate-dependent aminotransferase family. Alanine aminotransferase subfamily.</text>
</comment>
<dbReference type="InterPro" id="IPR045088">
    <property type="entry name" value="ALAT1/2-like"/>
</dbReference>
<dbReference type="GO" id="GO:0030170">
    <property type="term" value="F:pyridoxal phosphate binding"/>
    <property type="evidence" value="ECO:0007669"/>
    <property type="project" value="InterPro"/>
</dbReference>
<evidence type="ECO:0000259" key="10">
    <source>
        <dbReference type="Pfam" id="PF00155"/>
    </source>
</evidence>
<keyword evidence="5" id="KW-0663">Pyridoxal phosphate</keyword>
<evidence type="ECO:0000256" key="7">
    <source>
        <dbReference type="ARBA" id="ARBA00025785"/>
    </source>
</evidence>
<evidence type="ECO:0000256" key="1">
    <source>
        <dbReference type="ARBA" id="ARBA00001933"/>
    </source>
</evidence>
<comment type="catalytic activity">
    <reaction evidence="9">
        <text>L-alanine + 2-oxoglutarate = pyruvate + L-glutamate</text>
        <dbReference type="Rhea" id="RHEA:19453"/>
        <dbReference type="ChEBI" id="CHEBI:15361"/>
        <dbReference type="ChEBI" id="CHEBI:16810"/>
        <dbReference type="ChEBI" id="CHEBI:29985"/>
        <dbReference type="ChEBI" id="CHEBI:57972"/>
        <dbReference type="EC" id="2.6.1.2"/>
    </reaction>
</comment>
<sequence>MLEATSGDMQSSGYKPLTFLRQVASASLYPPLLEDECFPDDVKCKVKEILKHYRSVGGCTESVGVKMFRMKLANYLRKRDCGVSRDHDDLMLNGGVTEGIRNILTLLYGFVDSKQPAVVIPSPSYPYGIIEELGFKQISYELDEENCWASTTENMECAIADAKEKYALRAMVIINPSNPTSTVLRLNELEEIVKFTCKEKMILIVDEIMMYAFADHPTEGDPSYEQWKKETESRFKSFACKAKVIVDELNKIEGFSCPPMEGGLFAYTKIYVPEKAIKEGKRKCYNPSTFYAIQLLEETGILVTPGDVFGKEHNPHISKNHTMKSKPTQLSNYKTLHLQWHSDP</sequence>
<name>A0A9P0HBC8_NEZVI</name>
<dbReference type="Pfam" id="PF00155">
    <property type="entry name" value="Aminotran_1_2"/>
    <property type="match status" value="1"/>
</dbReference>
<evidence type="ECO:0000256" key="8">
    <source>
        <dbReference type="ARBA" id="ARBA00026106"/>
    </source>
</evidence>
<evidence type="ECO:0000256" key="9">
    <source>
        <dbReference type="ARBA" id="ARBA00047412"/>
    </source>
</evidence>
<dbReference type="InterPro" id="IPR004839">
    <property type="entry name" value="Aminotransferase_I/II_large"/>
</dbReference>
<dbReference type="OrthoDB" id="6623498at2759"/>
<dbReference type="InterPro" id="IPR015421">
    <property type="entry name" value="PyrdxlP-dep_Trfase_major"/>
</dbReference>
<dbReference type="Gene3D" id="3.40.640.10">
    <property type="entry name" value="Type I PLP-dependent aspartate aminotransferase-like (Major domain)"/>
    <property type="match status" value="1"/>
</dbReference>
<evidence type="ECO:0000256" key="3">
    <source>
        <dbReference type="ARBA" id="ARBA00022576"/>
    </source>
</evidence>
<evidence type="ECO:0000256" key="4">
    <source>
        <dbReference type="ARBA" id="ARBA00022679"/>
    </source>
</evidence>
<dbReference type="CDD" id="cd00609">
    <property type="entry name" value="AAT_like"/>
    <property type="match status" value="1"/>
</dbReference>